<dbReference type="Gene3D" id="3.40.50.10540">
    <property type="entry name" value="Crotonobetainyl-coa:carnitine coa-transferase, domain 1"/>
    <property type="match status" value="2"/>
</dbReference>
<protein>
    <submittedName>
        <fullName evidence="3">CoA-transferase</fullName>
    </submittedName>
</protein>
<evidence type="ECO:0000313" key="3">
    <source>
        <dbReference type="EMBL" id="GLL10508.1"/>
    </source>
</evidence>
<dbReference type="EMBL" id="BSFQ01000005">
    <property type="protein sequence ID" value="GLL10508.1"/>
    <property type="molecule type" value="Genomic_DNA"/>
</dbReference>
<comment type="caution">
    <text evidence="3">The sequence shown here is derived from an EMBL/GenBank/DDBJ whole genome shotgun (WGS) entry which is preliminary data.</text>
</comment>
<sequence length="822" mass="87264">MTMGDGERRSSDGLPLAGVRVVDHTDGEGTETTARLLADLGADTVRVEPLEGARSRAGEFYDQVHNVNKRSVTIDLGAGRDRERFLRLVASADILVTSFRPGELPRGLDAEDLADRFPELVVVSVTPYGRSGPYRDWAATEATHLALGGVLSRSGLSGRDPLLPPGTIATESVAAQATWSALVAYHHRLTSGVGDLVDCSVFEGTVQGVDPGYGIGGTASGGVPGWNGPRGRPDARHLYPVFACRDGWVRLCILSGRQWHGMFRWLGEPEELADPRLHVLSERFRATHLIFPAIERLLAGLTRAEAMSAGDEFGVPTAGVASPTEVLQNPQFRARRVFAEVELPSGARASMPDGMVEIDGRRAGLRTPAPALGAHTADVLDALPALAAPESVRPVVAPARPLTGLRVLDLGVIVVGAETGRLFADLGADVIKVENGAYPDGGRQSSSGAVLSAGFAYGHRSKRSLGLNLRSPRGRELFLDLARRSDVVLSNFKPGTMDSLGLGVAALLEVNPRLVVAESSAFGPTGPWSRRMGYGPLVRAAAGLSTLWRYPGESEADRTSFSDTTTIYPDHVGARIGAAAVLAKLIQRIRTDTGGSVAVAQAEVILGHLGSRLARESVEPGGLVAGATRDGVLDGLHPCAGDDEWCVVSLRSDEDWVRLADVLGVPAHEPRFADHDGRVRHRAALDALVTAWTTQRGPRECMETMQGAGVPAAMMQRLAELRLDPHLIARGFFHTLSHPLVGSDIPCEGGPALFRHVADPDPTPAPLQAEHTEEILHEVLGLSRERIADLVADGTVEILAPDDRLPAAVDPTALHPTATAPA</sequence>
<dbReference type="PANTHER" id="PTHR48228:SF6">
    <property type="entry name" value="L-CARNITINE COA-TRANSFERASE"/>
    <property type="match status" value="1"/>
</dbReference>
<dbReference type="Pfam" id="PF02515">
    <property type="entry name" value="CoA_transf_3"/>
    <property type="match status" value="2"/>
</dbReference>
<comment type="similarity">
    <text evidence="1">Belongs to the CoA-transferase III family.</text>
</comment>
<dbReference type="InterPro" id="IPR003673">
    <property type="entry name" value="CoA-Trfase_fam_III"/>
</dbReference>
<reference evidence="3" key="1">
    <citation type="journal article" date="2014" name="Int. J. Syst. Evol. Microbiol.">
        <title>Complete genome sequence of Corynebacterium casei LMG S-19264T (=DSM 44701T), isolated from a smear-ripened cheese.</title>
        <authorList>
            <consortium name="US DOE Joint Genome Institute (JGI-PGF)"/>
            <person name="Walter F."/>
            <person name="Albersmeier A."/>
            <person name="Kalinowski J."/>
            <person name="Ruckert C."/>
        </authorList>
    </citation>
    <scope>NUCLEOTIDE SEQUENCE</scope>
    <source>
        <strain evidence="3">VKM Ac-1069</strain>
    </source>
</reference>
<dbReference type="InterPro" id="IPR023606">
    <property type="entry name" value="CoA-Trfase_III_dom_1_sf"/>
</dbReference>
<proteinExistence type="inferred from homology"/>
<dbReference type="SUPFAM" id="SSF89796">
    <property type="entry name" value="CoA-transferase family III (CaiB/BaiF)"/>
    <property type="match status" value="2"/>
</dbReference>
<dbReference type="Proteomes" id="UP001143463">
    <property type="component" value="Unassembled WGS sequence"/>
</dbReference>
<dbReference type="PANTHER" id="PTHR48228">
    <property type="entry name" value="SUCCINYL-COA--D-CITRAMALATE COA-TRANSFERASE"/>
    <property type="match status" value="1"/>
</dbReference>
<dbReference type="AlphaFoldDB" id="A0A9W6KZG2"/>
<accession>A0A9W6KZG2</accession>
<reference evidence="3" key="2">
    <citation type="submission" date="2023-01" db="EMBL/GenBank/DDBJ databases">
        <authorList>
            <person name="Sun Q."/>
            <person name="Evtushenko L."/>
        </authorList>
    </citation>
    <scope>NUCLEOTIDE SEQUENCE</scope>
    <source>
        <strain evidence="3">VKM Ac-1069</strain>
    </source>
</reference>
<keyword evidence="2" id="KW-0808">Transferase</keyword>
<dbReference type="Gene3D" id="3.30.1540.10">
    <property type="entry name" value="formyl-coa transferase, domain 3"/>
    <property type="match status" value="2"/>
</dbReference>
<keyword evidence="4" id="KW-1185">Reference proteome</keyword>
<evidence type="ECO:0000256" key="2">
    <source>
        <dbReference type="ARBA" id="ARBA00022679"/>
    </source>
</evidence>
<evidence type="ECO:0000313" key="4">
    <source>
        <dbReference type="Proteomes" id="UP001143463"/>
    </source>
</evidence>
<dbReference type="GO" id="GO:0016740">
    <property type="term" value="F:transferase activity"/>
    <property type="evidence" value="ECO:0007669"/>
    <property type="project" value="UniProtKB-KW"/>
</dbReference>
<dbReference type="InterPro" id="IPR044855">
    <property type="entry name" value="CoA-Trfase_III_dom3_sf"/>
</dbReference>
<gene>
    <name evidence="3" type="ORF">GCM10017577_16480</name>
</gene>
<organism evidence="3 4">
    <name type="scientific">Pseudonocardia halophobica</name>
    <dbReference type="NCBI Taxonomy" id="29401"/>
    <lineage>
        <taxon>Bacteria</taxon>
        <taxon>Bacillati</taxon>
        <taxon>Actinomycetota</taxon>
        <taxon>Actinomycetes</taxon>
        <taxon>Pseudonocardiales</taxon>
        <taxon>Pseudonocardiaceae</taxon>
        <taxon>Pseudonocardia</taxon>
    </lineage>
</organism>
<dbReference type="InterPro" id="IPR050509">
    <property type="entry name" value="CoA-transferase_III"/>
</dbReference>
<name>A0A9W6KZG2_9PSEU</name>
<evidence type="ECO:0000256" key="1">
    <source>
        <dbReference type="ARBA" id="ARBA00008383"/>
    </source>
</evidence>